<dbReference type="PANTHER" id="PTHR37539:SF1">
    <property type="entry name" value="ER-BOUND OXYGENASE MPAB_MPAB'_RUBBER OXYGENASE CATALYTIC DOMAIN-CONTAINING PROTEIN"/>
    <property type="match status" value="1"/>
</dbReference>
<keyword evidence="3" id="KW-1185">Reference proteome</keyword>
<feature type="domain" description="ER-bound oxygenase mpaB/mpaB'/Rubber oxygenase catalytic" evidence="1">
    <location>
        <begin position="39"/>
        <end position="217"/>
    </location>
</feature>
<dbReference type="Proteomes" id="UP000738359">
    <property type="component" value="Unassembled WGS sequence"/>
</dbReference>
<dbReference type="OrthoDB" id="6361347at2759"/>
<dbReference type="GO" id="GO:0016491">
    <property type="term" value="F:oxidoreductase activity"/>
    <property type="evidence" value="ECO:0007669"/>
    <property type="project" value="InterPro"/>
</dbReference>
<dbReference type="InterPro" id="IPR037473">
    <property type="entry name" value="Lcp-like"/>
</dbReference>
<dbReference type="PANTHER" id="PTHR37539">
    <property type="entry name" value="SECRETED PROTEIN-RELATED"/>
    <property type="match status" value="1"/>
</dbReference>
<reference evidence="2" key="1">
    <citation type="journal article" date="2020" name="Fungal Divers.">
        <title>Resolving the Mortierellaceae phylogeny through synthesis of multi-gene phylogenetics and phylogenomics.</title>
        <authorList>
            <person name="Vandepol N."/>
            <person name="Liber J."/>
            <person name="Desiro A."/>
            <person name="Na H."/>
            <person name="Kennedy M."/>
            <person name="Barry K."/>
            <person name="Grigoriev I.V."/>
            <person name="Miller A.N."/>
            <person name="O'Donnell K."/>
            <person name="Stajich J.E."/>
            <person name="Bonito G."/>
        </authorList>
    </citation>
    <scope>NUCLEOTIDE SEQUENCE</scope>
    <source>
        <strain evidence="2">CK1249</strain>
    </source>
</reference>
<name>A0A9P6M504_MORAP</name>
<evidence type="ECO:0000313" key="2">
    <source>
        <dbReference type="EMBL" id="KAF9965761.1"/>
    </source>
</evidence>
<comment type="caution">
    <text evidence="2">The sequence shown here is derived from an EMBL/GenBank/DDBJ whole genome shotgun (WGS) entry which is preliminary data.</text>
</comment>
<dbReference type="Pfam" id="PF09995">
    <property type="entry name" value="MPAB_Lcp_cat"/>
    <property type="match status" value="1"/>
</dbReference>
<protein>
    <recommendedName>
        <fullName evidence="1">ER-bound oxygenase mpaB/mpaB'/Rubber oxygenase catalytic domain-containing protein</fullName>
    </recommendedName>
</protein>
<gene>
    <name evidence="2" type="ORF">BGZ70_004179</name>
</gene>
<sequence length="227" mass="26381">MAVPDWVDWNRVQRGQLVYWRYCHFIMKVLDSTGYLLGKKTTQRITETAQFVFDVAYSIDYLEPGSGPAWKSIIQVRFLHAGVRARLSRISRAHPKYYNLEEDGVPINQEDQLATLFSLSAAMWRVMGQRMDVHMTTQEREDYLHLWRYIGYMMGVDDFLGVTLTPERADACLESIVLHLADPDADSGRLLSTWARNFDPQPKWFFHITKTVGLLDPYKLNMVLQSI</sequence>
<evidence type="ECO:0000259" key="1">
    <source>
        <dbReference type="Pfam" id="PF09995"/>
    </source>
</evidence>
<evidence type="ECO:0000313" key="3">
    <source>
        <dbReference type="Proteomes" id="UP000738359"/>
    </source>
</evidence>
<dbReference type="EMBL" id="JAAAHY010000224">
    <property type="protein sequence ID" value="KAF9965761.1"/>
    <property type="molecule type" value="Genomic_DNA"/>
</dbReference>
<organism evidence="2 3">
    <name type="scientific">Mortierella alpina</name>
    <name type="common">Oleaginous fungus</name>
    <name type="synonym">Mortierella renispora</name>
    <dbReference type="NCBI Taxonomy" id="64518"/>
    <lineage>
        <taxon>Eukaryota</taxon>
        <taxon>Fungi</taxon>
        <taxon>Fungi incertae sedis</taxon>
        <taxon>Mucoromycota</taxon>
        <taxon>Mortierellomycotina</taxon>
        <taxon>Mortierellomycetes</taxon>
        <taxon>Mortierellales</taxon>
        <taxon>Mortierellaceae</taxon>
        <taxon>Mortierella</taxon>
    </lineage>
</organism>
<dbReference type="InterPro" id="IPR018713">
    <property type="entry name" value="MPAB/Lcp_cat_dom"/>
</dbReference>
<proteinExistence type="predicted"/>
<dbReference type="AlphaFoldDB" id="A0A9P6M504"/>
<accession>A0A9P6M504</accession>